<sequence length="90" mass="9591">MHKIVNNRQHKSNANAFGPQAANAGWLALFSGIRREGDRKARDEATTATATTATAMKATGTAATCCTRAVAQAICIQMLPCGTRKCNRCH</sequence>
<keyword evidence="2" id="KW-1185">Reference proteome</keyword>
<name>A0A0Q9XRD3_DROMO</name>
<accession>A0A0Q9XRD3</accession>
<evidence type="ECO:0000313" key="1">
    <source>
        <dbReference type="EMBL" id="KRG06680.1"/>
    </source>
</evidence>
<proteinExistence type="predicted"/>
<organism evidence="1 2">
    <name type="scientific">Drosophila mojavensis</name>
    <name type="common">Fruit fly</name>
    <dbReference type="NCBI Taxonomy" id="7230"/>
    <lineage>
        <taxon>Eukaryota</taxon>
        <taxon>Metazoa</taxon>
        <taxon>Ecdysozoa</taxon>
        <taxon>Arthropoda</taxon>
        <taxon>Hexapoda</taxon>
        <taxon>Insecta</taxon>
        <taxon>Pterygota</taxon>
        <taxon>Neoptera</taxon>
        <taxon>Endopterygota</taxon>
        <taxon>Diptera</taxon>
        <taxon>Brachycera</taxon>
        <taxon>Muscomorpha</taxon>
        <taxon>Ephydroidea</taxon>
        <taxon>Drosophilidae</taxon>
        <taxon>Drosophila</taxon>
    </lineage>
</organism>
<gene>
    <name evidence="1" type="primary">Dmoj\GI26126</name>
    <name evidence="1" type="ORF">Dmoj_GI26126</name>
</gene>
<evidence type="ECO:0000313" key="2">
    <source>
        <dbReference type="Proteomes" id="UP000009192"/>
    </source>
</evidence>
<reference evidence="1 2" key="1">
    <citation type="journal article" date="2007" name="Nature">
        <title>Evolution of genes and genomes on the Drosophila phylogeny.</title>
        <authorList>
            <consortium name="Drosophila 12 Genomes Consortium"/>
            <person name="Clark A.G."/>
            <person name="Eisen M.B."/>
            <person name="Smith D.R."/>
            <person name="Bergman C.M."/>
            <person name="Oliver B."/>
            <person name="Markow T.A."/>
            <person name="Kaufman T.C."/>
            <person name="Kellis M."/>
            <person name="Gelbart W."/>
            <person name="Iyer V.N."/>
            <person name="Pollard D.A."/>
            <person name="Sackton T.B."/>
            <person name="Larracuente A.M."/>
            <person name="Singh N.D."/>
            <person name="Abad J.P."/>
            <person name="Abt D.N."/>
            <person name="Adryan B."/>
            <person name="Aguade M."/>
            <person name="Akashi H."/>
            <person name="Anderson W.W."/>
            <person name="Aquadro C.F."/>
            <person name="Ardell D.H."/>
            <person name="Arguello R."/>
            <person name="Artieri C.G."/>
            <person name="Barbash D.A."/>
            <person name="Barker D."/>
            <person name="Barsanti P."/>
            <person name="Batterham P."/>
            <person name="Batzoglou S."/>
            <person name="Begun D."/>
            <person name="Bhutkar A."/>
            <person name="Blanco E."/>
            <person name="Bosak S.A."/>
            <person name="Bradley R.K."/>
            <person name="Brand A.D."/>
            <person name="Brent M.R."/>
            <person name="Brooks A.N."/>
            <person name="Brown R.H."/>
            <person name="Butlin R.K."/>
            <person name="Caggese C."/>
            <person name="Calvi B.R."/>
            <person name="Bernardo de Carvalho A."/>
            <person name="Caspi A."/>
            <person name="Castrezana S."/>
            <person name="Celniker S.E."/>
            <person name="Chang J.L."/>
            <person name="Chapple C."/>
            <person name="Chatterji S."/>
            <person name="Chinwalla A."/>
            <person name="Civetta A."/>
            <person name="Clifton S.W."/>
            <person name="Comeron J.M."/>
            <person name="Costello J.C."/>
            <person name="Coyne J.A."/>
            <person name="Daub J."/>
            <person name="David R.G."/>
            <person name="Delcher A.L."/>
            <person name="Delehaunty K."/>
            <person name="Do C.B."/>
            <person name="Ebling H."/>
            <person name="Edwards K."/>
            <person name="Eickbush T."/>
            <person name="Evans J.D."/>
            <person name="Filipski A."/>
            <person name="Findeiss S."/>
            <person name="Freyhult E."/>
            <person name="Fulton L."/>
            <person name="Fulton R."/>
            <person name="Garcia A.C."/>
            <person name="Gardiner A."/>
            <person name="Garfield D.A."/>
            <person name="Garvin B.E."/>
            <person name="Gibson G."/>
            <person name="Gilbert D."/>
            <person name="Gnerre S."/>
            <person name="Godfrey J."/>
            <person name="Good R."/>
            <person name="Gotea V."/>
            <person name="Gravely B."/>
            <person name="Greenberg A.J."/>
            <person name="Griffiths-Jones S."/>
            <person name="Gross S."/>
            <person name="Guigo R."/>
            <person name="Gustafson E.A."/>
            <person name="Haerty W."/>
            <person name="Hahn M.W."/>
            <person name="Halligan D.L."/>
            <person name="Halpern A.L."/>
            <person name="Halter G.M."/>
            <person name="Han M.V."/>
            <person name="Heger A."/>
            <person name="Hillier L."/>
            <person name="Hinrichs A.S."/>
            <person name="Holmes I."/>
            <person name="Hoskins R.A."/>
            <person name="Hubisz M.J."/>
            <person name="Hultmark D."/>
            <person name="Huntley M.A."/>
            <person name="Jaffe D.B."/>
            <person name="Jagadeeshan S."/>
            <person name="Jeck W.R."/>
            <person name="Johnson J."/>
            <person name="Jones C.D."/>
            <person name="Jordan W.C."/>
            <person name="Karpen G.H."/>
            <person name="Kataoka E."/>
            <person name="Keightley P.D."/>
            <person name="Kheradpour P."/>
            <person name="Kirkness E.F."/>
            <person name="Koerich L.B."/>
            <person name="Kristiansen K."/>
            <person name="Kudrna D."/>
            <person name="Kulathinal R.J."/>
            <person name="Kumar S."/>
            <person name="Kwok R."/>
            <person name="Lander E."/>
            <person name="Langley C.H."/>
            <person name="Lapoint R."/>
            <person name="Lazzaro B.P."/>
            <person name="Lee S.J."/>
            <person name="Levesque L."/>
            <person name="Li R."/>
            <person name="Lin C.F."/>
            <person name="Lin M.F."/>
            <person name="Lindblad-Toh K."/>
            <person name="Llopart A."/>
            <person name="Long M."/>
            <person name="Low L."/>
            <person name="Lozovsky E."/>
            <person name="Lu J."/>
            <person name="Luo M."/>
            <person name="Machado C.A."/>
            <person name="Makalowski W."/>
            <person name="Marzo M."/>
            <person name="Matsuda M."/>
            <person name="Matzkin L."/>
            <person name="McAllister B."/>
            <person name="McBride C.S."/>
            <person name="McKernan B."/>
            <person name="McKernan K."/>
            <person name="Mendez-Lago M."/>
            <person name="Minx P."/>
            <person name="Mollenhauer M.U."/>
            <person name="Montooth K."/>
            <person name="Mount S.M."/>
            <person name="Mu X."/>
            <person name="Myers E."/>
            <person name="Negre B."/>
            <person name="Newfeld S."/>
            <person name="Nielsen R."/>
            <person name="Noor M.A."/>
            <person name="O'Grady P."/>
            <person name="Pachter L."/>
            <person name="Papaceit M."/>
            <person name="Parisi M.J."/>
            <person name="Parisi M."/>
            <person name="Parts L."/>
            <person name="Pedersen J.S."/>
            <person name="Pesole G."/>
            <person name="Phillippy A.M."/>
            <person name="Ponting C.P."/>
            <person name="Pop M."/>
            <person name="Porcelli D."/>
            <person name="Powell J.R."/>
            <person name="Prohaska S."/>
            <person name="Pruitt K."/>
            <person name="Puig M."/>
            <person name="Quesneville H."/>
            <person name="Ram K.R."/>
            <person name="Rand D."/>
            <person name="Rasmussen M.D."/>
            <person name="Reed L.K."/>
            <person name="Reenan R."/>
            <person name="Reily A."/>
            <person name="Remington K.A."/>
            <person name="Rieger T.T."/>
            <person name="Ritchie M.G."/>
            <person name="Robin C."/>
            <person name="Rogers Y.H."/>
            <person name="Rohde C."/>
            <person name="Rozas J."/>
            <person name="Rubenfield M.J."/>
            <person name="Ruiz A."/>
            <person name="Russo S."/>
            <person name="Salzberg S.L."/>
            <person name="Sanchez-Gracia A."/>
            <person name="Saranga D.J."/>
            <person name="Sato H."/>
            <person name="Schaeffer S.W."/>
            <person name="Schatz M.C."/>
            <person name="Schlenke T."/>
            <person name="Schwartz R."/>
            <person name="Segarra C."/>
            <person name="Singh R.S."/>
            <person name="Sirot L."/>
            <person name="Sirota M."/>
            <person name="Sisneros N.B."/>
            <person name="Smith C.D."/>
            <person name="Smith T.F."/>
            <person name="Spieth J."/>
            <person name="Stage D.E."/>
            <person name="Stark A."/>
            <person name="Stephan W."/>
            <person name="Strausberg R.L."/>
            <person name="Strempel S."/>
            <person name="Sturgill D."/>
            <person name="Sutton G."/>
            <person name="Sutton G.G."/>
            <person name="Tao W."/>
            <person name="Teichmann S."/>
            <person name="Tobari Y.N."/>
            <person name="Tomimura Y."/>
            <person name="Tsolas J.M."/>
            <person name="Valente V.L."/>
            <person name="Venter E."/>
            <person name="Venter J.C."/>
            <person name="Vicario S."/>
            <person name="Vieira F.G."/>
            <person name="Vilella A.J."/>
            <person name="Villasante A."/>
            <person name="Walenz B."/>
            <person name="Wang J."/>
            <person name="Wasserman M."/>
            <person name="Watts T."/>
            <person name="Wilson D."/>
            <person name="Wilson R.K."/>
            <person name="Wing R.A."/>
            <person name="Wolfner M.F."/>
            <person name="Wong A."/>
            <person name="Wong G.K."/>
            <person name="Wu C.I."/>
            <person name="Wu G."/>
            <person name="Yamamoto D."/>
            <person name="Yang H.P."/>
            <person name="Yang S.P."/>
            <person name="Yorke J.A."/>
            <person name="Yoshida K."/>
            <person name="Zdobnov E."/>
            <person name="Zhang P."/>
            <person name="Zhang Y."/>
            <person name="Zimin A.V."/>
            <person name="Baldwin J."/>
            <person name="Abdouelleil A."/>
            <person name="Abdulkadir J."/>
            <person name="Abebe A."/>
            <person name="Abera B."/>
            <person name="Abreu J."/>
            <person name="Acer S.C."/>
            <person name="Aftuck L."/>
            <person name="Alexander A."/>
            <person name="An P."/>
            <person name="Anderson E."/>
            <person name="Anderson S."/>
            <person name="Arachi H."/>
            <person name="Azer M."/>
            <person name="Bachantsang P."/>
            <person name="Barry A."/>
            <person name="Bayul T."/>
            <person name="Berlin A."/>
            <person name="Bessette D."/>
            <person name="Bloom T."/>
            <person name="Blye J."/>
            <person name="Boguslavskiy L."/>
            <person name="Bonnet C."/>
            <person name="Boukhgalter B."/>
            <person name="Bourzgui I."/>
            <person name="Brown A."/>
            <person name="Cahill P."/>
            <person name="Channer S."/>
            <person name="Cheshatsang Y."/>
            <person name="Chuda L."/>
            <person name="Citroen M."/>
            <person name="Collymore A."/>
            <person name="Cooke P."/>
            <person name="Costello M."/>
            <person name="D'Aco K."/>
            <person name="Daza R."/>
            <person name="De Haan G."/>
            <person name="DeGray S."/>
            <person name="DeMaso C."/>
            <person name="Dhargay N."/>
            <person name="Dooley K."/>
            <person name="Dooley E."/>
            <person name="Doricent M."/>
            <person name="Dorje P."/>
            <person name="Dorjee K."/>
            <person name="Dupes A."/>
            <person name="Elong R."/>
            <person name="Falk J."/>
            <person name="Farina A."/>
            <person name="Faro S."/>
            <person name="Ferguson D."/>
            <person name="Fisher S."/>
            <person name="Foley C.D."/>
            <person name="Franke A."/>
            <person name="Friedrich D."/>
            <person name="Gadbois L."/>
            <person name="Gearin G."/>
            <person name="Gearin C.R."/>
            <person name="Giannoukos G."/>
            <person name="Goode T."/>
            <person name="Graham J."/>
            <person name="Grandbois E."/>
            <person name="Grewal S."/>
            <person name="Gyaltsen K."/>
            <person name="Hafez N."/>
            <person name="Hagos B."/>
            <person name="Hall J."/>
            <person name="Henson C."/>
            <person name="Hollinger A."/>
            <person name="Honan T."/>
            <person name="Huard M.D."/>
            <person name="Hughes L."/>
            <person name="Hurhula B."/>
            <person name="Husby M.E."/>
            <person name="Kamat A."/>
            <person name="Kanga B."/>
            <person name="Kashin S."/>
            <person name="Khazanovich D."/>
            <person name="Kisner P."/>
            <person name="Lance K."/>
            <person name="Lara M."/>
            <person name="Lee W."/>
            <person name="Lennon N."/>
            <person name="Letendre F."/>
            <person name="LeVine R."/>
            <person name="Lipovsky A."/>
            <person name="Liu X."/>
            <person name="Liu J."/>
            <person name="Liu S."/>
            <person name="Lokyitsang T."/>
            <person name="Lokyitsang Y."/>
            <person name="Lubonja R."/>
            <person name="Lui A."/>
            <person name="MacDonald P."/>
            <person name="Magnisalis V."/>
            <person name="Maru K."/>
            <person name="Matthews C."/>
            <person name="McCusker W."/>
            <person name="McDonough S."/>
            <person name="Mehta T."/>
            <person name="Meldrim J."/>
            <person name="Meneus L."/>
            <person name="Mihai O."/>
            <person name="Mihalev A."/>
            <person name="Mihova T."/>
            <person name="Mittelman R."/>
            <person name="Mlenga V."/>
            <person name="Montmayeur A."/>
            <person name="Mulrain L."/>
            <person name="Navidi A."/>
            <person name="Naylor J."/>
            <person name="Negash T."/>
            <person name="Nguyen T."/>
            <person name="Nguyen N."/>
            <person name="Nicol R."/>
            <person name="Norbu C."/>
            <person name="Norbu N."/>
            <person name="Novod N."/>
            <person name="O'Neill B."/>
            <person name="Osman S."/>
            <person name="Markiewicz E."/>
            <person name="Oyono O.L."/>
            <person name="Patti C."/>
            <person name="Phunkhang P."/>
            <person name="Pierre F."/>
            <person name="Priest M."/>
            <person name="Raghuraman S."/>
            <person name="Rege F."/>
            <person name="Reyes R."/>
            <person name="Rise C."/>
            <person name="Rogov P."/>
            <person name="Ross K."/>
            <person name="Ryan E."/>
            <person name="Settipalli S."/>
            <person name="Shea T."/>
            <person name="Sherpa N."/>
            <person name="Shi L."/>
            <person name="Shih D."/>
            <person name="Sparrow T."/>
            <person name="Spaulding J."/>
            <person name="Stalker J."/>
            <person name="Stange-Thomann N."/>
            <person name="Stavropoulos S."/>
            <person name="Stone C."/>
            <person name="Strader C."/>
            <person name="Tesfaye S."/>
            <person name="Thomson T."/>
            <person name="Thoulutsang Y."/>
            <person name="Thoulutsang D."/>
            <person name="Topham K."/>
            <person name="Topping I."/>
            <person name="Tsamla T."/>
            <person name="Vassiliev H."/>
            <person name="Vo A."/>
            <person name="Wangchuk T."/>
            <person name="Wangdi T."/>
            <person name="Weiand M."/>
            <person name="Wilkinson J."/>
            <person name="Wilson A."/>
            <person name="Yadav S."/>
            <person name="Young G."/>
            <person name="Yu Q."/>
            <person name="Zembek L."/>
            <person name="Zhong D."/>
            <person name="Zimmer A."/>
            <person name="Zwirko Z."/>
            <person name="Jaffe D.B."/>
            <person name="Alvarez P."/>
            <person name="Brockman W."/>
            <person name="Butler J."/>
            <person name="Chin C."/>
            <person name="Gnerre S."/>
            <person name="Grabherr M."/>
            <person name="Kleber M."/>
            <person name="Mauceli E."/>
            <person name="MacCallum I."/>
        </authorList>
    </citation>
    <scope>NUCLEOTIDE SEQUENCE [LARGE SCALE GENOMIC DNA]</scope>
    <source>
        <strain evidence="2">Tucson 15081-1352.22</strain>
    </source>
</reference>
<dbReference type="EMBL" id="CH933809">
    <property type="protein sequence ID" value="KRG06680.1"/>
    <property type="molecule type" value="Genomic_DNA"/>
</dbReference>
<dbReference type="KEGG" id="dmo:Dmoj_GI26126"/>
<dbReference type="AlphaFoldDB" id="A0A0Q9XRD3"/>
<protein>
    <submittedName>
        <fullName evidence="1">Uncharacterized protein, isoform A</fullName>
    </submittedName>
</protein>
<dbReference type="Proteomes" id="UP000009192">
    <property type="component" value="Unassembled WGS sequence"/>
</dbReference>